<dbReference type="InterPro" id="IPR041700">
    <property type="entry name" value="OMP_b-brl_3"/>
</dbReference>
<dbReference type="SUPFAM" id="SSF56935">
    <property type="entry name" value="Porins"/>
    <property type="match status" value="1"/>
</dbReference>
<evidence type="ECO:0000259" key="2">
    <source>
        <dbReference type="Pfam" id="PF14905"/>
    </source>
</evidence>
<comment type="caution">
    <text evidence="3">The sequence shown here is derived from an EMBL/GenBank/DDBJ whole genome shotgun (WGS) entry which is preliminary data.</text>
</comment>
<accession>A0A495MD46</accession>
<evidence type="ECO:0000256" key="1">
    <source>
        <dbReference type="SAM" id="SignalP"/>
    </source>
</evidence>
<dbReference type="OrthoDB" id="8764943at2"/>
<dbReference type="Gene3D" id="2.170.130.10">
    <property type="entry name" value="TonB-dependent receptor, plug domain"/>
    <property type="match status" value="1"/>
</dbReference>
<dbReference type="PANTHER" id="PTHR40980">
    <property type="entry name" value="PLUG DOMAIN-CONTAINING PROTEIN"/>
    <property type="match status" value="1"/>
</dbReference>
<evidence type="ECO:0000313" key="3">
    <source>
        <dbReference type="EMBL" id="RKS23290.1"/>
    </source>
</evidence>
<dbReference type="AlphaFoldDB" id="A0A495MD46"/>
<sequence length="812" mass="91164">MLKKLASLLLLYSGIAGAQSSGKIIGKITGTGHSPLEATVVSLLLAEDNSLVKTQFSDQDGSFEFSSLKQNNYKISIEYLGYTKYESQSIAVAQESVSLGEINLQPSEANTLNEVVIQKQKNFVERKIDRTVVNVDAMISNAGADAMEVLEKSPGIIVEENGTIKLKGKSGVMVFIDDKPTYLSGADLEVYLKSLPASTLDQIEIMTNPPAQYDAAGSAGVINIKTKKSKARGFNGSVTSRISQGKRTHYRDGLNLNYTDNKIRLFGNVNYANQKFVNDLDIFRRYKNEDGSTKSLFDQNTIMRNKVTTGNAKIGMDYYASEKSTFGMSLIGLLKSGKEKKSGKSSLTNAFGVLDSTIIADNREDNKFKNAGVNLNFRHEFDTIGRKITMDADYIKYENEIDQNFKNYIYQPDNTLSEQDELRGHLPSNISIYTFKSDYTHPFKNQGKLEAGYKISYSKTDNIADYADVVDNIPVPNYDSSNHFKYDETINALYINYSQNFKRFSFQTGWRLETTISKGNQLGNIVKPASRFKKDYTNLFPTLFVSYKLDSVGNNQMVVSYGKRINRPYFQDLNPFLSPLDKFTYYSGNPYLNPSFSHNVELSYNYKSLFSTTLTYMNSEDEINETIEINDGIYYSRPGNIGKSQALSINVNSDLTINDWLSTNLYSELVHTSYKSQLYTENLDTQGVFWFVSVLNRLKFKDGWSGEISGRYTSKIESAQFTVGARGAVNLGVQKKILQGKGSLKFAVNDIFYTNINTGTINNLKLTDATYKNKGDTRFAALTFTYSFGKSFKAREEHESTGSESEQNRVKN</sequence>
<reference evidence="3 4" key="1">
    <citation type="submission" date="2018-10" db="EMBL/GenBank/DDBJ databases">
        <title>Genomic Encyclopedia of Archaeal and Bacterial Type Strains, Phase II (KMG-II): from individual species to whole genera.</title>
        <authorList>
            <person name="Goeker M."/>
        </authorList>
    </citation>
    <scope>NUCLEOTIDE SEQUENCE [LARGE SCALE GENOMIC DNA]</scope>
    <source>
        <strain evidence="3 4">DSM 29537</strain>
    </source>
</reference>
<organism evidence="3 4">
    <name type="scientific">Flavobacterium endophyticum</name>
    <dbReference type="NCBI Taxonomy" id="1540163"/>
    <lineage>
        <taxon>Bacteria</taxon>
        <taxon>Pseudomonadati</taxon>
        <taxon>Bacteroidota</taxon>
        <taxon>Flavobacteriia</taxon>
        <taxon>Flavobacteriales</taxon>
        <taxon>Flavobacteriaceae</taxon>
        <taxon>Flavobacterium</taxon>
    </lineage>
</organism>
<keyword evidence="3" id="KW-0675">Receptor</keyword>
<dbReference type="Pfam" id="PF14905">
    <property type="entry name" value="OMP_b-brl_3"/>
    <property type="match status" value="1"/>
</dbReference>
<keyword evidence="1" id="KW-0732">Signal</keyword>
<dbReference type="PANTHER" id="PTHR40980:SF4">
    <property type="entry name" value="TONB-DEPENDENT RECEPTOR-LIKE BETA-BARREL DOMAIN-CONTAINING PROTEIN"/>
    <property type="match status" value="1"/>
</dbReference>
<feature type="chain" id="PRO_5019758758" evidence="1">
    <location>
        <begin position="19"/>
        <end position="812"/>
    </location>
</feature>
<dbReference type="Gene3D" id="2.60.40.1120">
    <property type="entry name" value="Carboxypeptidase-like, regulatory domain"/>
    <property type="match status" value="1"/>
</dbReference>
<protein>
    <submittedName>
        <fullName evidence="3">Outer membrane receptor protein involved in Fe transport</fullName>
    </submittedName>
</protein>
<dbReference type="RefSeq" id="WP_121376500.1">
    <property type="nucleotide sequence ID" value="NZ_RBLC01000002.1"/>
</dbReference>
<dbReference type="Pfam" id="PF13715">
    <property type="entry name" value="CarbopepD_reg_2"/>
    <property type="match status" value="1"/>
</dbReference>
<feature type="signal peptide" evidence="1">
    <location>
        <begin position="1"/>
        <end position="18"/>
    </location>
</feature>
<keyword evidence="4" id="KW-1185">Reference proteome</keyword>
<dbReference type="SUPFAM" id="SSF49464">
    <property type="entry name" value="Carboxypeptidase regulatory domain-like"/>
    <property type="match status" value="1"/>
</dbReference>
<dbReference type="Proteomes" id="UP000277579">
    <property type="component" value="Unassembled WGS sequence"/>
</dbReference>
<name>A0A495MD46_9FLAO</name>
<dbReference type="EMBL" id="RBLC01000002">
    <property type="protein sequence ID" value="RKS23290.1"/>
    <property type="molecule type" value="Genomic_DNA"/>
</dbReference>
<evidence type="ECO:0000313" key="4">
    <source>
        <dbReference type="Proteomes" id="UP000277579"/>
    </source>
</evidence>
<gene>
    <name evidence="3" type="ORF">CLV94_2197</name>
</gene>
<dbReference type="InterPro" id="IPR008969">
    <property type="entry name" value="CarboxyPept-like_regulatory"/>
</dbReference>
<proteinExistence type="predicted"/>
<feature type="domain" description="Outer membrane protein beta-barrel" evidence="2">
    <location>
        <begin position="379"/>
        <end position="786"/>
    </location>
</feature>
<dbReference type="InterPro" id="IPR037066">
    <property type="entry name" value="Plug_dom_sf"/>
</dbReference>